<dbReference type="GO" id="GO:0016706">
    <property type="term" value="F:2-oxoglutarate-dependent dioxygenase activity"/>
    <property type="evidence" value="ECO:0007669"/>
    <property type="project" value="UniProtKB-ARBA"/>
</dbReference>
<dbReference type="AlphaFoldDB" id="A0A941IN27"/>
<keyword evidence="1" id="KW-0560">Oxidoreductase</keyword>
<organism evidence="1 2">
    <name type="scientific">Actinospica durhamensis</name>
    <dbReference type="NCBI Taxonomy" id="1508375"/>
    <lineage>
        <taxon>Bacteria</taxon>
        <taxon>Bacillati</taxon>
        <taxon>Actinomycetota</taxon>
        <taxon>Actinomycetes</taxon>
        <taxon>Catenulisporales</taxon>
        <taxon>Actinospicaceae</taxon>
        <taxon>Actinospica</taxon>
    </lineage>
</organism>
<keyword evidence="1" id="KW-0223">Dioxygenase</keyword>
<name>A0A941IN27_9ACTN</name>
<dbReference type="EMBL" id="JAGSOG010000075">
    <property type="protein sequence ID" value="MBR7834915.1"/>
    <property type="molecule type" value="Genomic_DNA"/>
</dbReference>
<reference evidence="1" key="1">
    <citation type="submission" date="2021-04" db="EMBL/GenBank/DDBJ databases">
        <title>Genome based classification of Actinospica acidithermotolerans sp. nov., an actinobacterium isolated from an Indonesian hot spring.</title>
        <authorList>
            <person name="Kusuma A.B."/>
            <person name="Putra K.E."/>
            <person name="Nafisah S."/>
            <person name="Loh J."/>
            <person name="Nouioui I."/>
            <person name="Goodfellow M."/>
        </authorList>
    </citation>
    <scope>NUCLEOTIDE SEQUENCE</scope>
    <source>
        <strain evidence="1">CSCA 57</strain>
    </source>
</reference>
<evidence type="ECO:0000313" key="1">
    <source>
        <dbReference type="EMBL" id="MBR7834915.1"/>
    </source>
</evidence>
<dbReference type="Gene3D" id="2.60.120.620">
    <property type="entry name" value="q2cbj1_9rhob like domain"/>
    <property type="match status" value="1"/>
</dbReference>
<proteinExistence type="predicted"/>
<dbReference type="SUPFAM" id="SSF51197">
    <property type="entry name" value="Clavaminate synthase-like"/>
    <property type="match status" value="1"/>
</dbReference>
<dbReference type="Pfam" id="PF05721">
    <property type="entry name" value="PhyH"/>
    <property type="match status" value="1"/>
</dbReference>
<dbReference type="PANTHER" id="PTHR40128">
    <property type="entry name" value="EXPRESSED PROTEIN"/>
    <property type="match status" value="1"/>
</dbReference>
<dbReference type="RefSeq" id="WP_212529431.1">
    <property type="nucleotide sequence ID" value="NZ_JAGSOG010000075.1"/>
</dbReference>
<dbReference type="PANTHER" id="PTHR40128:SF1">
    <property type="entry name" value="PHYTANOYL-COA HYDROXYLASE"/>
    <property type="match status" value="1"/>
</dbReference>
<comment type="caution">
    <text evidence="1">The sequence shown here is derived from an EMBL/GenBank/DDBJ whole genome shotgun (WGS) entry which is preliminary data.</text>
</comment>
<protein>
    <submittedName>
        <fullName evidence="1">Phytanoyl-CoA dioxygenase family protein</fullName>
    </submittedName>
</protein>
<gene>
    <name evidence="1" type="ORF">KDL01_16700</name>
</gene>
<dbReference type="InterPro" id="IPR008775">
    <property type="entry name" value="Phytyl_CoA_dOase-like"/>
</dbReference>
<evidence type="ECO:0000313" key="2">
    <source>
        <dbReference type="Proteomes" id="UP000675781"/>
    </source>
</evidence>
<keyword evidence="2" id="KW-1185">Reference proteome</keyword>
<sequence>MSTTTIVKPDLSSNGQAIAFNDKLFAPMRDSSGLIGDAEALRARFREDGYLLLRGVLERERVLSLRENYFARLPEGFLKPGTSAAEGLFSGLAPDGMRAYGTSGHPAYAFARSAQLHALSEDRALYGVAETLLDGPVQPLVRQIVRHFHAGSGKASRAHTDYDYMSQGSDKLVTFWIPLGDCPLEAGALVYLDRPEPLSADHLALLRLVNDREDDTRPLSHDLEWTARMTERRWLWADFQAGDLTVHSPHLVHASLDTTTEAMRLSADLRFQRSGEAIDPRWTKPWAADDGA</sequence>
<dbReference type="Proteomes" id="UP000675781">
    <property type="component" value="Unassembled WGS sequence"/>
</dbReference>
<accession>A0A941IN27</accession>